<evidence type="ECO:0000313" key="2">
    <source>
        <dbReference type="Proteomes" id="UP000814033"/>
    </source>
</evidence>
<dbReference type="Proteomes" id="UP000814033">
    <property type="component" value="Unassembled WGS sequence"/>
</dbReference>
<keyword evidence="1" id="KW-0418">Kinase</keyword>
<keyword evidence="2" id="KW-1185">Reference proteome</keyword>
<accession>A0ACB8S676</accession>
<comment type="caution">
    <text evidence="1">The sequence shown here is derived from an EMBL/GenBank/DDBJ whole genome shotgun (WGS) entry which is preliminary data.</text>
</comment>
<reference evidence="1" key="2">
    <citation type="journal article" date="2022" name="New Phytol.">
        <title>Evolutionary transition to the ectomycorrhizal habit in the genomes of a hyperdiverse lineage of mushroom-forming fungi.</title>
        <authorList>
            <person name="Looney B."/>
            <person name="Miyauchi S."/>
            <person name="Morin E."/>
            <person name="Drula E."/>
            <person name="Courty P.E."/>
            <person name="Kohler A."/>
            <person name="Kuo A."/>
            <person name="LaButti K."/>
            <person name="Pangilinan J."/>
            <person name="Lipzen A."/>
            <person name="Riley R."/>
            <person name="Andreopoulos W."/>
            <person name="He G."/>
            <person name="Johnson J."/>
            <person name="Nolan M."/>
            <person name="Tritt A."/>
            <person name="Barry K.W."/>
            <person name="Grigoriev I.V."/>
            <person name="Nagy L.G."/>
            <person name="Hibbett D."/>
            <person name="Henrissat B."/>
            <person name="Matheny P.B."/>
            <person name="Labbe J."/>
            <person name="Martin F.M."/>
        </authorList>
    </citation>
    <scope>NUCLEOTIDE SEQUENCE</scope>
    <source>
        <strain evidence="1">FP105234-sp</strain>
    </source>
</reference>
<evidence type="ECO:0000313" key="1">
    <source>
        <dbReference type="EMBL" id="KAI0051565.1"/>
    </source>
</evidence>
<name>A0ACB8S676_9AGAM</name>
<gene>
    <name evidence="1" type="ORF">FA95DRAFT_1623607</name>
</gene>
<reference evidence="1" key="1">
    <citation type="submission" date="2021-02" db="EMBL/GenBank/DDBJ databases">
        <authorList>
            <consortium name="DOE Joint Genome Institute"/>
            <person name="Ahrendt S."/>
            <person name="Looney B.P."/>
            <person name="Miyauchi S."/>
            <person name="Morin E."/>
            <person name="Drula E."/>
            <person name="Courty P.E."/>
            <person name="Chicoki N."/>
            <person name="Fauchery L."/>
            <person name="Kohler A."/>
            <person name="Kuo A."/>
            <person name="Labutti K."/>
            <person name="Pangilinan J."/>
            <person name="Lipzen A."/>
            <person name="Riley R."/>
            <person name="Andreopoulos W."/>
            <person name="He G."/>
            <person name="Johnson J."/>
            <person name="Barry K.W."/>
            <person name="Grigoriev I.V."/>
            <person name="Nagy L."/>
            <person name="Hibbett D."/>
            <person name="Henrissat B."/>
            <person name="Matheny P.B."/>
            <person name="Labbe J."/>
            <person name="Martin F."/>
        </authorList>
    </citation>
    <scope>NUCLEOTIDE SEQUENCE</scope>
    <source>
        <strain evidence="1">FP105234-sp</strain>
    </source>
</reference>
<organism evidence="1 2">
    <name type="scientific">Auriscalpium vulgare</name>
    <dbReference type="NCBI Taxonomy" id="40419"/>
    <lineage>
        <taxon>Eukaryota</taxon>
        <taxon>Fungi</taxon>
        <taxon>Dikarya</taxon>
        <taxon>Basidiomycota</taxon>
        <taxon>Agaricomycotina</taxon>
        <taxon>Agaricomycetes</taxon>
        <taxon>Russulales</taxon>
        <taxon>Auriscalpiaceae</taxon>
        <taxon>Auriscalpium</taxon>
    </lineage>
</organism>
<protein>
    <submittedName>
        <fullName evidence="1">Serine/threonine-protein kinase</fullName>
    </submittedName>
</protein>
<keyword evidence="1" id="KW-0808">Transferase</keyword>
<dbReference type="EMBL" id="MU275851">
    <property type="protein sequence ID" value="KAI0051565.1"/>
    <property type="molecule type" value="Genomic_DNA"/>
</dbReference>
<sequence length="1553" mass="174491">MESTLELQQLEITALKSIYAEDFIECQPRAWKGAAKLPEFILKISHPDSQHAAKIYFHLHTIFPKTYPTNVYPTFTVQQPIKGLTNDQITKLSNAIHNEAKQFRGTEMVFQIATFAQEWILDNVAPPVEVVGSLAAEMTRRAEEEERMKRQRAEAEAEEEATRARLLAAAFNEQMQADAQRQQIERERYKARHRAQSDATEMPTALEDVLTQSFDTDVHVDGLRFRSVRLYHPQKECLGILYQAEPICDDANATLPLEVFVVQFDTHYYTTSQGRKKLKQVEAEVQRLITLRHVNLLSIHAVRLTLPQSSGPPKLSILMEQRPTLTLMDLLEDCDALREDRTLDYLNQILFALDSVHSADLVHRGLVNRENGQSKLVKLTKVAFYVKLWDLHRSNPFGPNISTDVDLFRLPENWLAKDALDSTLIYTKSRDIHCVGVILLQMLVGRDVVDRFPDAQAVLHSSSISPYFHRHAVNMLSQKKKYMSCSSIIAELADSPYMKMRSASIPIADPKTPMPHQLYHSSPEIDYFRLSAPRARQASRWKEDWEELELLGRGAFGSVVKARNKIDSRIYAVKKVKLRATKGDNKIFREVNALSRLSHRFIVRYYTTWVESAEPSSESASDGSNSDSDTADGITSVPNSGKKREGSSDPFGIDLDDLDSESRSSFPSIHFTGSGSAETGDSDGDVDSDEPLGNLFQRGRSDAMNALPRTPPPPIARTLYIQMEFVERQTLKERIAEGLSEDDAWRLFQQIVDALVHMSSLGILHRDIKLTNIFIDGKGDCKVGDFGLATSSLAAVDPSDVSPHVASVDADMTLEVGTRLYIAPEVQSPKKGPRNHTKADMYSLGIVFFEMNFAFSTGAERIAVIEELRKLDVLFPQDWEPHRTRQKQIIVWLLQHDPERRPTALELSQSSLLPPRLEDEYFRGALKMMTKPDSPHHQAVLASLFSQTSHGVRDLLYDFEGEHPEHVSLNGIVRDTLSAAFRLHGAIEMEPPLLMPASDVDEDASRALLIDRHGEVVMLPNNALLPFARLAARANLRRIKRFYIGDTYKANLVTGHPRMSKAAVFDIITTDVANGTSASIAEGLIIINECLDSFPTLAQHYEIHISHSTIIDLALKRIPADMRSSVVETIVQTKSSWAQKRAMLLKKGLLRSTVDELEVLADTDEDPDMLLARLEKISPQFIAQITPAAEEMKKSIGFANLAGVSRPIYFHPLMLSSHNTYFKEGVCFEVVRRNKRTDILAAGGRYDNLIAQFAPPKPRGDTICAVGLQISLEKILVALAAYQAVSVKNLLKEQRSFGFWSPRRCDVYIVSYQPGYLSERLEVAALLWRHNISADVMYESGLPDGDHENFVELCHREGILFSVCPRPRNARRDQPAFKVKSILKGNEFDVSRQELVVWLQQQISEQKRLDASTSGAPVLSDISQGTVASKDPETVPEVQLVLPGDARKQRKQTKQIFLDRAFEMGVQIKSAMQSGIPVIAVDTPGVVFDVLCKSPAWVTEDEPWKAVVATFPVPNAGYAAQIRDAVARRRADGHRFVLLFAVRDERVHLLTLS</sequence>
<proteinExistence type="predicted"/>